<organism evidence="3">
    <name type="scientific">Escherichia coli</name>
    <dbReference type="NCBI Taxonomy" id="562"/>
    <lineage>
        <taxon>Bacteria</taxon>
        <taxon>Pseudomonadati</taxon>
        <taxon>Pseudomonadota</taxon>
        <taxon>Gammaproteobacteria</taxon>
        <taxon>Enterobacterales</taxon>
        <taxon>Enterobacteriaceae</taxon>
        <taxon>Escherichia</taxon>
    </lineage>
</organism>
<dbReference type="Pfam" id="PF01320">
    <property type="entry name" value="Colicin_Pyocin"/>
    <property type="match status" value="1"/>
</dbReference>
<dbReference type="Gene3D" id="1.10.1200.20">
    <property type="entry name" value="Colicin E immunity protein"/>
    <property type="match status" value="1"/>
</dbReference>
<dbReference type="SUPFAM" id="SSF47345">
    <property type="entry name" value="Colicin E immunity proteins"/>
    <property type="match status" value="1"/>
</dbReference>
<dbReference type="InterPro" id="IPR000290">
    <property type="entry name" value="Colicin_pyocin"/>
</dbReference>
<proteinExistence type="inferred from homology"/>
<evidence type="ECO:0000313" key="3">
    <source>
        <dbReference type="EMBL" id="ACM07431.1"/>
    </source>
</evidence>
<sequence>MELKHSISDYTEAEFLQLVTTICNADTSSEEELVKLVTHFEEMTEHPSGSDLIYYPKEGDDDSPSGIVNTVKQWRAANGKSGFKQG</sequence>
<dbReference type="FunFam" id="1.10.1200.20:FF:000001">
    <property type="entry name" value="Colicin-E9 immunity protein"/>
    <property type="match status" value="1"/>
</dbReference>
<dbReference type="InterPro" id="IPR035900">
    <property type="entry name" value="Colicin_E_sf"/>
</dbReference>
<protein>
    <submittedName>
        <fullName evidence="3">Colicin E9 immunity protein</fullName>
    </submittedName>
</protein>
<comment type="similarity">
    <text evidence="1">Belongs to the colicins ColE2/ColE8/ColE9 and pyocins S1/S2 family.</text>
</comment>
<keyword evidence="3" id="KW-0614">Plasmid</keyword>
<dbReference type="GO" id="GO:0030153">
    <property type="term" value="P:bacteriocin immunity"/>
    <property type="evidence" value="ECO:0007669"/>
    <property type="project" value="UniProtKB-KW"/>
</dbReference>
<dbReference type="SMR" id="B9VMA0"/>
<reference evidence="3" key="2">
    <citation type="journal article" date="1986" name="J. Gen. Microbiol.">
        <title>Characterization of the ColE9-J plasmid and analysis of its genetic organization.</title>
        <authorList>
            <person name="Chak K.F."/>
            <person name="James R."/>
        </authorList>
    </citation>
    <scope>NUCLEOTIDE SEQUENCE</scope>
    <source>
        <strain evidence="3">J</strain>
        <plasmid evidence="3">ColE9-J</plasmid>
    </source>
</reference>
<reference evidence="3" key="3">
    <citation type="submission" date="2008-12" db="EMBL/GenBank/DDBJ databases">
        <authorList>
            <person name="Bano S."/>
            <person name="Vankemmelbeke M."/>
            <person name="Penfold C.N."/>
            <person name="James R."/>
        </authorList>
    </citation>
    <scope>NUCLEOTIDE SEQUENCE</scope>
    <source>
        <strain evidence="3">J</strain>
        <plasmid evidence="3">ColE9-J</plasmid>
    </source>
</reference>
<dbReference type="GO" id="GO:0015643">
    <property type="term" value="F:toxic substance binding"/>
    <property type="evidence" value="ECO:0007669"/>
    <property type="project" value="InterPro"/>
</dbReference>
<dbReference type="PRINTS" id="PR01299">
    <property type="entry name" value="PYOCIN"/>
</dbReference>
<keyword evidence="2" id="KW-0079">Bacteriocin immunity</keyword>
<accession>B9VMA0</accession>
<dbReference type="EMBL" id="FJ573246">
    <property type="protein sequence ID" value="ACM07431.1"/>
    <property type="molecule type" value="Genomic_DNA"/>
</dbReference>
<evidence type="ECO:0000256" key="1">
    <source>
        <dbReference type="ARBA" id="ARBA00009346"/>
    </source>
</evidence>
<dbReference type="CDD" id="cd16363">
    <property type="entry name" value="Col_Im_like"/>
    <property type="match status" value="1"/>
</dbReference>
<dbReference type="RefSeq" id="WP_012644887.1">
    <property type="nucleotide sequence ID" value="NC_011977.1"/>
</dbReference>
<reference evidence="3" key="1">
    <citation type="journal article" date="1984" name="J. Gen. Microbiol.">
        <title>Two new E colicins, E8 and E9, produced by a strain of Escherichia coli.</title>
        <authorList>
            <person name="Cooper P.C."/>
            <person name="James R."/>
        </authorList>
    </citation>
    <scope>NUCLEOTIDE SEQUENCE</scope>
    <source>
        <strain evidence="3">J</strain>
        <plasmid evidence="3">ColE9-J</plasmid>
    </source>
</reference>
<name>B9VMA0_ECOLX</name>
<dbReference type="AlphaFoldDB" id="B9VMA0"/>
<geneLocation type="plasmid" evidence="3">
    <name>ColE9-J</name>
</geneLocation>
<evidence type="ECO:0000256" key="2">
    <source>
        <dbReference type="ARBA" id="ARBA00023025"/>
    </source>
</evidence>
<gene>
    <name evidence="3" type="primary">ceiI</name>
</gene>